<accession>A0A0A9GLP8</accession>
<name>A0A0A9GLP8_ARUDO</name>
<dbReference type="EMBL" id="GBRH01173547">
    <property type="protein sequence ID" value="JAE24349.1"/>
    <property type="molecule type" value="Transcribed_RNA"/>
</dbReference>
<feature type="signal peptide" evidence="1">
    <location>
        <begin position="1"/>
        <end position="18"/>
    </location>
</feature>
<dbReference type="AlphaFoldDB" id="A0A0A9GLP8"/>
<protein>
    <recommendedName>
        <fullName evidence="3">Secreted protein</fullName>
    </recommendedName>
</protein>
<keyword evidence="1" id="KW-0732">Signal</keyword>
<reference evidence="2" key="1">
    <citation type="submission" date="2014-09" db="EMBL/GenBank/DDBJ databases">
        <authorList>
            <person name="Magalhaes I.L.F."/>
            <person name="Oliveira U."/>
            <person name="Santos F.R."/>
            <person name="Vidigal T.H.D.A."/>
            <person name="Brescovit A.D."/>
            <person name="Santos A.J."/>
        </authorList>
    </citation>
    <scope>NUCLEOTIDE SEQUENCE</scope>
    <source>
        <tissue evidence="2">Shoot tissue taken approximately 20 cm above the soil surface</tissue>
    </source>
</reference>
<evidence type="ECO:0000313" key="2">
    <source>
        <dbReference type="EMBL" id="JAE24349.1"/>
    </source>
</evidence>
<reference evidence="2" key="2">
    <citation type="journal article" date="2015" name="Data Brief">
        <title>Shoot transcriptome of the giant reed, Arundo donax.</title>
        <authorList>
            <person name="Barrero R.A."/>
            <person name="Guerrero F.D."/>
            <person name="Moolhuijzen P."/>
            <person name="Goolsby J.A."/>
            <person name="Tidwell J."/>
            <person name="Bellgard S.E."/>
            <person name="Bellgard M.I."/>
        </authorList>
    </citation>
    <scope>NUCLEOTIDE SEQUENCE</scope>
    <source>
        <tissue evidence="2">Shoot tissue taken approximately 20 cm above the soil surface</tissue>
    </source>
</reference>
<sequence length="60" mass="6924">MQFTLLLACTGALQVSLREKNSYCQNSHYGRSQQQWIAAKDQKVGKCSRKMVWFEVVTRA</sequence>
<organism evidence="2">
    <name type="scientific">Arundo donax</name>
    <name type="common">Giant reed</name>
    <name type="synonym">Donax arundinaceus</name>
    <dbReference type="NCBI Taxonomy" id="35708"/>
    <lineage>
        <taxon>Eukaryota</taxon>
        <taxon>Viridiplantae</taxon>
        <taxon>Streptophyta</taxon>
        <taxon>Embryophyta</taxon>
        <taxon>Tracheophyta</taxon>
        <taxon>Spermatophyta</taxon>
        <taxon>Magnoliopsida</taxon>
        <taxon>Liliopsida</taxon>
        <taxon>Poales</taxon>
        <taxon>Poaceae</taxon>
        <taxon>PACMAD clade</taxon>
        <taxon>Arundinoideae</taxon>
        <taxon>Arundineae</taxon>
        <taxon>Arundo</taxon>
    </lineage>
</organism>
<feature type="chain" id="PRO_5002065116" description="Secreted protein" evidence="1">
    <location>
        <begin position="19"/>
        <end position="60"/>
    </location>
</feature>
<proteinExistence type="predicted"/>
<evidence type="ECO:0008006" key="3">
    <source>
        <dbReference type="Google" id="ProtNLM"/>
    </source>
</evidence>
<evidence type="ECO:0000256" key="1">
    <source>
        <dbReference type="SAM" id="SignalP"/>
    </source>
</evidence>